<sequence length="153" mass="16900">MKLKRIVIAVMAMVMMLCSTVMAAEGGKLDIKLTDTDLLPGSVKIQIIDTNTEQKYEVNLKRTNGYHQKISLPASDYRIDGKETKDYVLDDTSFDIAVGETTKISLDSQSTQGRSFSDGVIKMIRKNKTNILLLAIVAIGMAVVKKKEDDIKG</sequence>
<dbReference type="AlphaFoldDB" id="A0A173TAL6"/>
<evidence type="ECO:0000256" key="1">
    <source>
        <dbReference type="SAM" id="SignalP"/>
    </source>
</evidence>
<evidence type="ECO:0000313" key="2">
    <source>
        <dbReference type="EMBL" id="CUM99035.1"/>
    </source>
</evidence>
<dbReference type="Proteomes" id="UP000095598">
    <property type="component" value="Unassembled WGS sequence"/>
</dbReference>
<organism evidence="2 3">
    <name type="scientific">Anaerostipes hadrus</name>
    <dbReference type="NCBI Taxonomy" id="649756"/>
    <lineage>
        <taxon>Bacteria</taxon>
        <taxon>Bacillati</taxon>
        <taxon>Bacillota</taxon>
        <taxon>Clostridia</taxon>
        <taxon>Lachnospirales</taxon>
        <taxon>Lachnospiraceae</taxon>
        <taxon>Anaerostipes</taxon>
    </lineage>
</organism>
<evidence type="ECO:0000313" key="3">
    <source>
        <dbReference type="Proteomes" id="UP000095598"/>
    </source>
</evidence>
<dbReference type="RefSeq" id="WP_055258767.1">
    <property type="nucleotide sequence ID" value="NZ_CYXT01000014.1"/>
</dbReference>
<accession>A0A173TAL6</accession>
<proteinExistence type="predicted"/>
<feature type="signal peptide" evidence="1">
    <location>
        <begin position="1"/>
        <end position="23"/>
    </location>
</feature>
<reference evidence="2 3" key="1">
    <citation type="submission" date="2015-09" db="EMBL/GenBank/DDBJ databases">
        <authorList>
            <consortium name="Pathogen Informatics"/>
        </authorList>
    </citation>
    <scope>NUCLEOTIDE SEQUENCE [LARGE SCALE GENOMIC DNA]</scope>
    <source>
        <strain evidence="2 3">2789STDY5608868</strain>
    </source>
</reference>
<name>A0A173TAL6_ANAHA</name>
<feature type="chain" id="PRO_5008012205" evidence="1">
    <location>
        <begin position="24"/>
        <end position="153"/>
    </location>
</feature>
<dbReference type="EMBL" id="CYXT01000014">
    <property type="protein sequence ID" value="CUM99035.1"/>
    <property type="molecule type" value="Genomic_DNA"/>
</dbReference>
<gene>
    <name evidence="2" type="ORF">ERS852425_01891</name>
</gene>
<keyword evidence="1" id="KW-0732">Signal</keyword>
<protein>
    <submittedName>
        <fullName evidence="2">Uncharacterized protein</fullName>
    </submittedName>
</protein>